<evidence type="ECO:0000256" key="1">
    <source>
        <dbReference type="SAM" id="MobiDB-lite"/>
    </source>
</evidence>
<sequence>MCALVFGGTLGGTLVFQSGEARADAPAAELHLGYEAPAGCPTRSDFLAALSPRIQASWVEGADTRSFDVRIRREGNAFVGRLVIGEPDQPPNTREIRGATCKAVTMSLVVFVAIALDPATAPRAEEPEVKPQEPAEPPPSPLPPPAPRTRPRKTRASPPRPPPVIWTWSSGVDAVYLRAPEPSWGARVHIELMRSHELDRIAPALRLSWGWADFSTRPEQAGKVSFRLKTARIEAGARAMFGPVRLGAFLGFDGGTMTGVAADLPRFEEIREPWRAWTGSVRAGVSVAPWLALELSGTLVMPFERPRFELQEPVRSAYKAPAVLFEGTAGIVAVARFQ</sequence>
<gene>
    <name evidence="2" type="ORF">AKJ09_04481</name>
</gene>
<dbReference type="Proteomes" id="UP000064967">
    <property type="component" value="Chromosome"/>
</dbReference>
<protein>
    <submittedName>
        <fullName evidence="2">Uncharacterized protein</fullName>
    </submittedName>
</protein>
<proteinExistence type="predicted"/>
<dbReference type="STRING" id="1391654.AKJ09_04481"/>
<dbReference type="EMBL" id="CP012333">
    <property type="protein sequence ID" value="AKU97817.1"/>
    <property type="molecule type" value="Genomic_DNA"/>
</dbReference>
<keyword evidence="3" id="KW-1185">Reference proteome</keyword>
<dbReference type="PATRIC" id="fig|1391654.3.peg.4544"/>
<evidence type="ECO:0000313" key="2">
    <source>
        <dbReference type="EMBL" id="AKU97817.1"/>
    </source>
</evidence>
<dbReference type="AlphaFoldDB" id="A0A0K1PWC4"/>
<reference evidence="2 3" key="1">
    <citation type="submission" date="2015-08" db="EMBL/GenBank/DDBJ databases">
        <authorList>
            <person name="Babu N.S."/>
            <person name="Beckwith C.J."/>
            <person name="Beseler K.G."/>
            <person name="Brison A."/>
            <person name="Carone J.V."/>
            <person name="Caskin T.P."/>
            <person name="Diamond M."/>
            <person name="Durham M.E."/>
            <person name="Foxe J.M."/>
            <person name="Go M."/>
            <person name="Henderson B.A."/>
            <person name="Jones I.B."/>
            <person name="McGettigan J.A."/>
            <person name="Micheletti S.J."/>
            <person name="Nasrallah M.E."/>
            <person name="Ortiz D."/>
            <person name="Piller C.R."/>
            <person name="Privatt S.R."/>
            <person name="Schneider S.L."/>
            <person name="Sharp S."/>
            <person name="Smith T.C."/>
            <person name="Stanton J.D."/>
            <person name="Ullery H.E."/>
            <person name="Wilson R.J."/>
            <person name="Serrano M.G."/>
            <person name="Buck G."/>
            <person name="Lee V."/>
            <person name="Wang Y."/>
            <person name="Carvalho R."/>
            <person name="Voegtly L."/>
            <person name="Shi R."/>
            <person name="Duckworth R."/>
            <person name="Johnson A."/>
            <person name="Loviza R."/>
            <person name="Walstead R."/>
            <person name="Shah Z."/>
            <person name="Kiflezghi M."/>
            <person name="Wade K."/>
            <person name="Ball S.L."/>
            <person name="Bradley K.W."/>
            <person name="Asai D.J."/>
            <person name="Bowman C.A."/>
            <person name="Russell D.A."/>
            <person name="Pope W.H."/>
            <person name="Jacobs-Sera D."/>
            <person name="Hendrix R.W."/>
            <person name="Hatfull G.F."/>
        </authorList>
    </citation>
    <scope>NUCLEOTIDE SEQUENCE [LARGE SCALE GENOMIC DNA]</scope>
    <source>
        <strain evidence="2 3">DSM 27648</strain>
    </source>
</reference>
<organism evidence="2 3">
    <name type="scientific">Labilithrix luteola</name>
    <dbReference type="NCBI Taxonomy" id="1391654"/>
    <lineage>
        <taxon>Bacteria</taxon>
        <taxon>Pseudomonadati</taxon>
        <taxon>Myxococcota</taxon>
        <taxon>Polyangia</taxon>
        <taxon>Polyangiales</taxon>
        <taxon>Labilitrichaceae</taxon>
        <taxon>Labilithrix</taxon>
    </lineage>
</organism>
<evidence type="ECO:0000313" key="3">
    <source>
        <dbReference type="Proteomes" id="UP000064967"/>
    </source>
</evidence>
<name>A0A0K1PWC4_9BACT</name>
<feature type="compositionally biased region" description="Pro residues" evidence="1">
    <location>
        <begin position="134"/>
        <end position="148"/>
    </location>
</feature>
<dbReference type="KEGG" id="llu:AKJ09_04481"/>
<accession>A0A0K1PWC4</accession>
<feature type="compositionally biased region" description="Basic and acidic residues" evidence="1">
    <location>
        <begin position="123"/>
        <end position="133"/>
    </location>
</feature>
<feature type="region of interest" description="Disordered" evidence="1">
    <location>
        <begin position="122"/>
        <end position="164"/>
    </location>
</feature>